<evidence type="ECO:0000256" key="1">
    <source>
        <dbReference type="ARBA" id="ARBA00008645"/>
    </source>
</evidence>
<sequence>MLKVKSRFSEMHNIPLPKARQIARDTLIEVEQNTAIREFLVSNLIEKHGKIQWRVNIDSIINCFPSISGFPEFNSQYGGPTLFIGGEKSPYITDKEEPLIHSLFPAAEIQHIPNAGHWVHSDNPSAFIRLVQEFLERTQTYS</sequence>
<dbReference type="PANTHER" id="PTHR46118:SF4">
    <property type="entry name" value="PROTEIN ABHD11"/>
    <property type="match status" value="1"/>
</dbReference>
<comment type="caution">
    <text evidence="3">The sequence shown here is derived from an EMBL/GenBank/DDBJ whole genome shotgun (WGS) entry which is preliminary data.</text>
</comment>
<dbReference type="InterPro" id="IPR029058">
    <property type="entry name" value="AB_hydrolase_fold"/>
</dbReference>
<dbReference type="AlphaFoldDB" id="A0AA88XFY7"/>
<dbReference type="GO" id="GO:0005739">
    <property type="term" value="C:mitochondrion"/>
    <property type="evidence" value="ECO:0007669"/>
    <property type="project" value="TreeGrafter"/>
</dbReference>
<comment type="similarity">
    <text evidence="1">Belongs to the AB hydrolase superfamily.</text>
</comment>
<reference evidence="3" key="1">
    <citation type="submission" date="2019-08" db="EMBL/GenBank/DDBJ databases">
        <title>The improved chromosome-level genome for the pearl oyster Pinctada fucata martensii using PacBio sequencing and Hi-C.</title>
        <authorList>
            <person name="Zheng Z."/>
        </authorList>
    </citation>
    <scope>NUCLEOTIDE SEQUENCE</scope>
    <source>
        <strain evidence="3">ZZ-2019</strain>
        <tissue evidence="3">Adductor muscle</tissue>
    </source>
</reference>
<dbReference type="Proteomes" id="UP001186944">
    <property type="component" value="Unassembled WGS sequence"/>
</dbReference>
<evidence type="ECO:0000256" key="2">
    <source>
        <dbReference type="ARBA" id="ARBA00022801"/>
    </source>
</evidence>
<accession>A0AA88XFY7</accession>
<dbReference type="SUPFAM" id="SSF53474">
    <property type="entry name" value="alpha/beta-Hydrolases"/>
    <property type="match status" value="1"/>
</dbReference>
<dbReference type="Gene3D" id="3.40.50.1820">
    <property type="entry name" value="alpha/beta hydrolase"/>
    <property type="match status" value="1"/>
</dbReference>
<dbReference type="PANTHER" id="PTHR46118">
    <property type="entry name" value="PROTEIN ABHD11"/>
    <property type="match status" value="1"/>
</dbReference>
<evidence type="ECO:0000313" key="4">
    <source>
        <dbReference type="Proteomes" id="UP001186944"/>
    </source>
</evidence>
<gene>
    <name evidence="3" type="ORF">FSP39_003534</name>
</gene>
<proteinExistence type="inferred from homology"/>
<name>A0AA88XFY7_PINIB</name>
<keyword evidence="4" id="KW-1185">Reference proteome</keyword>
<protein>
    <submittedName>
        <fullName evidence="3">Uncharacterized protein</fullName>
    </submittedName>
</protein>
<organism evidence="3 4">
    <name type="scientific">Pinctada imbricata</name>
    <name type="common">Atlantic pearl-oyster</name>
    <name type="synonym">Pinctada martensii</name>
    <dbReference type="NCBI Taxonomy" id="66713"/>
    <lineage>
        <taxon>Eukaryota</taxon>
        <taxon>Metazoa</taxon>
        <taxon>Spiralia</taxon>
        <taxon>Lophotrochozoa</taxon>
        <taxon>Mollusca</taxon>
        <taxon>Bivalvia</taxon>
        <taxon>Autobranchia</taxon>
        <taxon>Pteriomorphia</taxon>
        <taxon>Pterioida</taxon>
        <taxon>Pterioidea</taxon>
        <taxon>Pteriidae</taxon>
        <taxon>Pinctada</taxon>
    </lineage>
</organism>
<keyword evidence="2" id="KW-0378">Hydrolase</keyword>
<dbReference type="GO" id="GO:0052689">
    <property type="term" value="F:carboxylic ester hydrolase activity"/>
    <property type="evidence" value="ECO:0007669"/>
    <property type="project" value="TreeGrafter"/>
</dbReference>
<evidence type="ECO:0000313" key="3">
    <source>
        <dbReference type="EMBL" id="KAK3083808.1"/>
    </source>
</evidence>
<dbReference type="EMBL" id="VSWD01000013">
    <property type="protein sequence ID" value="KAK3083808.1"/>
    <property type="molecule type" value="Genomic_DNA"/>
</dbReference>